<dbReference type="SUPFAM" id="SSF49464">
    <property type="entry name" value="Carboxypeptidase regulatory domain-like"/>
    <property type="match status" value="1"/>
</dbReference>
<name>A0ABD5Z349_9EURY</name>
<sequence length="1358" mass="143242">MSRRLTAVAMAFLLVSSAGIGSAIATTTGSTVQNTTTQTTTETVTVNYTVQSSYTKVGKQIKLKTKTENGNNVAANWTITAPNGTVVDVENSTSNVAWTPQQAGNYTVDFTVPDTNSTTYEENSPDVNVTKQRRYVKLQANTTSVTAPDAVKFTATDSNGAPVNGTLTFDNQSVVINHTTVYTFETGGTYNVTLVPNDTATYDYYRDSSQATYEQTITVENATDSGSDSTTTVDLAVAVADGNGNTQTTFKPTETIRFTVTDASDSSAVANATVSVAGQTLETDSSGVATTTISETGDYVASITKSDTNETDYQNTSVNITVARETNQLNLVAKDSGGNTLTTANPNEELTFTVKDENSNLEPNATVMVAGKTLDTGSDATVTTSIDDTGEYTAVASKETANGVNYLNDSENFTIAKNVVDLSVTVDNGEGSNNGKYQVGNTVRFIVKGDGSAVANATVSVADKTLTTDSQGYATTTFDSAGTYEAVISKEDTENTTYRSTTTNVTIYTKDAQLKVTVSDTNGNTRSYYHPGTTLEFTVTEAGSGDKVANATVAVAGKTLTTDSSGVARTSIDDVGEYLVNVTKPQTNGVTYHNTTTNVTIARDVSKLDLVVKNLDGDSTTEFVPGQTILFKTKNANGYTVPNVTVTVAGQTLDSGSDGIVTTSIDTEGTYRALASKTNTSGVTYRNDSVNITVARNVVDLAVKVTDTGGNSQTTFRPTETIEFTVTEAGSGTAVANATISIAGQTLTTDSSGVARTSIDDTGEYTANVSKAKTRTTEYTSTSANVTIAYTDRKLVVTHKDQDGNTQGPFPPTSTLTFTVTEKSSGTPVPNATVHVAGDTLETNADGQVSRTFTETGDYQAVATKEPTNGYQYANDTTNFTISKRMEDVVLSVNESLVRPTEPIKLGADDTDGHDANGIVNFENGSKLTAINGTEVVTLPGPGTYNLTLVPNDTKTTNYTQGPNSNATVVVRYEEVQLTVSANRSSPIQPGQNVTFRTTDPNSALVTNTTVHVGDETLYTGGDGEVSTSFTAEEQGTYTVTATKNKTNGYEYLNGSVNVTVDAAGDELNITANESNPNRGESLAFTVTSDGTPVEDATVTLPNRTFTTDANGTVVTSFSNRGEVTASATKNGYEHDETTITVGDDAVVNLTLEGVGSVAENETLTANLTLSYAYEGVSGYNVVVTVPNNSTAVFNGSADYGEQFALGNVTVSENRTTVEFDAVDLNETVQSEAQNVSLGTLELVGVDNGTVNVSVSVKTIENDNGTAIETRTDNATLEVRDVPVIVGNETPNDLDHDGTYEDVNGNGEVDYNDVVALFSKRDTANVQQHADLFDYTDSGDFGYTDIVSLYETIQQSAT</sequence>
<dbReference type="InterPro" id="IPR018247">
    <property type="entry name" value="EF_Hand_1_Ca_BS"/>
</dbReference>
<dbReference type="Proteomes" id="UP001596447">
    <property type="component" value="Unassembled WGS sequence"/>
</dbReference>
<dbReference type="Gene3D" id="2.60.40.1120">
    <property type="entry name" value="Carboxypeptidase-like, regulatory domain"/>
    <property type="match status" value="2"/>
</dbReference>
<comment type="caution">
    <text evidence="1">The sequence shown here is derived from an EMBL/GenBank/DDBJ whole genome shotgun (WGS) entry which is preliminary data.</text>
</comment>
<gene>
    <name evidence="1" type="ORF">ACFQJ9_09365</name>
</gene>
<reference evidence="1 2" key="1">
    <citation type="journal article" date="2019" name="Int. J. Syst. Evol. Microbiol.">
        <title>The Global Catalogue of Microorganisms (GCM) 10K type strain sequencing project: providing services to taxonomists for standard genome sequencing and annotation.</title>
        <authorList>
            <consortium name="The Broad Institute Genomics Platform"/>
            <consortium name="The Broad Institute Genome Sequencing Center for Infectious Disease"/>
            <person name="Wu L."/>
            <person name="Ma J."/>
        </authorList>
    </citation>
    <scope>NUCLEOTIDE SEQUENCE [LARGE SCALE GENOMIC DNA]</scope>
    <source>
        <strain evidence="1 2">XZGYJ-43</strain>
    </source>
</reference>
<dbReference type="PROSITE" id="PS00018">
    <property type="entry name" value="EF_HAND_1"/>
    <property type="match status" value="1"/>
</dbReference>
<dbReference type="InterPro" id="IPR008969">
    <property type="entry name" value="CarboxyPept-like_regulatory"/>
</dbReference>
<proteinExistence type="predicted"/>
<dbReference type="RefSeq" id="WP_279529546.1">
    <property type="nucleotide sequence ID" value="NZ_CP122312.1"/>
</dbReference>
<keyword evidence="2" id="KW-1185">Reference proteome</keyword>
<evidence type="ECO:0000313" key="1">
    <source>
        <dbReference type="EMBL" id="MFC7199617.1"/>
    </source>
</evidence>
<evidence type="ECO:0000313" key="2">
    <source>
        <dbReference type="Proteomes" id="UP001596447"/>
    </source>
</evidence>
<accession>A0ABD5Z349</accession>
<organism evidence="1 2">
    <name type="scientific">Halospeciosus flavus</name>
    <dbReference type="NCBI Taxonomy" id="3032283"/>
    <lineage>
        <taxon>Archaea</taxon>
        <taxon>Methanobacteriati</taxon>
        <taxon>Methanobacteriota</taxon>
        <taxon>Stenosarchaea group</taxon>
        <taxon>Halobacteria</taxon>
        <taxon>Halobacteriales</taxon>
        <taxon>Halobacteriaceae</taxon>
        <taxon>Halospeciosus</taxon>
    </lineage>
</organism>
<dbReference type="EMBL" id="JBHTAR010000011">
    <property type="protein sequence ID" value="MFC7199617.1"/>
    <property type="molecule type" value="Genomic_DNA"/>
</dbReference>
<dbReference type="InterPro" id="IPR035986">
    <property type="entry name" value="PKD_dom_sf"/>
</dbReference>
<protein>
    <submittedName>
        <fullName evidence="1">Beta strand repeat-containing protein</fullName>
    </submittedName>
</protein>
<dbReference type="SUPFAM" id="SSF49299">
    <property type="entry name" value="PKD domain"/>
    <property type="match status" value="1"/>
</dbReference>